<sequence length="70" mass="7646">MHQPTQHKPINPFLGPAGNPSFSNETASNTLDQRTSVFTGKLRFLSFSPPSVLGGRRAQKGPRNRIGERG</sequence>
<reference evidence="2 3" key="1">
    <citation type="submission" date="2020-08" db="EMBL/GenBank/DDBJ databases">
        <title>Sequencing the genomes of 1000 actinobacteria strains.</title>
        <authorList>
            <person name="Klenk H.-P."/>
        </authorList>
    </citation>
    <scope>NUCLEOTIDE SEQUENCE [LARGE SCALE GENOMIC DNA]</scope>
    <source>
        <strain evidence="2 3">DSM 43768</strain>
    </source>
</reference>
<dbReference type="Proteomes" id="UP000565579">
    <property type="component" value="Unassembled WGS sequence"/>
</dbReference>
<organism evidence="2 3">
    <name type="scientific">Nonomuraea rubra</name>
    <dbReference type="NCBI Taxonomy" id="46180"/>
    <lineage>
        <taxon>Bacteria</taxon>
        <taxon>Bacillati</taxon>
        <taxon>Actinomycetota</taxon>
        <taxon>Actinomycetes</taxon>
        <taxon>Streptosporangiales</taxon>
        <taxon>Streptosporangiaceae</taxon>
        <taxon>Nonomuraea</taxon>
    </lineage>
</organism>
<proteinExistence type="predicted"/>
<gene>
    <name evidence="2" type="ORF">HD593_001763</name>
</gene>
<dbReference type="AlphaFoldDB" id="A0A7X0NP32"/>
<keyword evidence="3" id="KW-1185">Reference proteome</keyword>
<evidence type="ECO:0000313" key="3">
    <source>
        <dbReference type="Proteomes" id="UP000565579"/>
    </source>
</evidence>
<evidence type="ECO:0000256" key="1">
    <source>
        <dbReference type="SAM" id="MobiDB-lite"/>
    </source>
</evidence>
<dbReference type="EMBL" id="JACHMI010000001">
    <property type="protein sequence ID" value="MBB6546968.1"/>
    <property type="molecule type" value="Genomic_DNA"/>
</dbReference>
<feature type="region of interest" description="Disordered" evidence="1">
    <location>
        <begin position="1"/>
        <end position="30"/>
    </location>
</feature>
<feature type="compositionally biased region" description="Polar residues" evidence="1">
    <location>
        <begin position="20"/>
        <end position="30"/>
    </location>
</feature>
<name>A0A7X0NP32_9ACTN</name>
<accession>A0A7X0NP32</accession>
<evidence type="ECO:0000313" key="2">
    <source>
        <dbReference type="EMBL" id="MBB6546968.1"/>
    </source>
</evidence>
<feature type="region of interest" description="Disordered" evidence="1">
    <location>
        <begin position="47"/>
        <end position="70"/>
    </location>
</feature>
<comment type="caution">
    <text evidence="2">The sequence shown here is derived from an EMBL/GenBank/DDBJ whole genome shotgun (WGS) entry which is preliminary data.</text>
</comment>
<protein>
    <submittedName>
        <fullName evidence="2">Uncharacterized protein</fullName>
    </submittedName>
</protein>